<evidence type="ECO:0000256" key="8">
    <source>
        <dbReference type="ARBA" id="ARBA00022581"/>
    </source>
</evidence>
<keyword evidence="6" id="KW-0597">Phosphoprotein</keyword>
<dbReference type="GO" id="GO:0030430">
    <property type="term" value="C:host cell cytoplasm"/>
    <property type="evidence" value="ECO:0007669"/>
    <property type="project" value="UniProtKB-SubCell"/>
</dbReference>
<comment type="subunit">
    <text evidence="17">Monomer. Homodimer. Homooligomer. Self-interaction correlates with nuclear localization and efficient activation of transcription.</text>
</comment>
<dbReference type="GO" id="GO:0003677">
    <property type="term" value="F:DNA binding"/>
    <property type="evidence" value="ECO:0007669"/>
    <property type="project" value="UniProtKB-KW"/>
</dbReference>
<dbReference type="EMBL" id="KX857725">
    <property type="protein sequence ID" value="ART33327.1"/>
    <property type="molecule type" value="Genomic_DNA"/>
</dbReference>
<name>A0A1Y0B6D0_9GEMI</name>
<feature type="region of interest" description="Disordered" evidence="18">
    <location>
        <begin position="116"/>
        <end position="164"/>
    </location>
</feature>
<organism evidence="19 20">
    <name type="scientific">Bean leaf crumple virus</name>
    <dbReference type="NCBI Taxonomy" id="2004460"/>
    <lineage>
        <taxon>Viruses</taxon>
        <taxon>Monodnaviria</taxon>
        <taxon>Shotokuvirae</taxon>
        <taxon>Cressdnaviricota</taxon>
        <taxon>Repensiviricetes</taxon>
        <taxon>Geplafuvirales</taxon>
        <taxon>Geminiviridae</taxon>
        <taxon>Begomovirus</taxon>
        <taxon>Begomovirus phaseoli</taxon>
    </lineage>
</organism>
<evidence type="ECO:0000256" key="10">
    <source>
        <dbReference type="ARBA" id="ARBA00022723"/>
    </source>
</evidence>
<gene>
    <name evidence="19" type="primary">AC2</name>
</gene>
<evidence type="ECO:0000256" key="3">
    <source>
        <dbReference type="ARBA" id="ARBA00007672"/>
    </source>
</evidence>
<feature type="compositionally biased region" description="Polar residues" evidence="18">
    <location>
        <begin position="42"/>
        <end position="53"/>
    </location>
</feature>
<keyword evidence="10 17" id="KW-0479">Metal-binding</keyword>
<evidence type="ECO:0000256" key="11">
    <source>
        <dbReference type="ARBA" id="ARBA00022771"/>
    </source>
</evidence>
<comment type="similarity">
    <text evidence="3 17">Belongs to the geminiviridae transcriptional activator protein family.</text>
</comment>
<feature type="region of interest" description="Disordered" evidence="18">
    <location>
        <begin position="41"/>
        <end position="63"/>
    </location>
</feature>
<evidence type="ECO:0000256" key="12">
    <source>
        <dbReference type="ARBA" id="ARBA00022833"/>
    </source>
</evidence>
<evidence type="ECO:0000256" key="2">
    <source>
        <dbReference type="ARBA" id="ARBA00004192"/>
    </source>
</evidence>
<sequence>MESRFKLKVESHQSCCAIQARGPVIKIFSTKRKMHHYKTGLSKMQNSSSSTPPSIKAQHRIAKRRPIRRRRIDLNCGCSIFLHINCADNGFTHRGEHHCASSREFRFYLGGSKSPLFQDEPRRGSTIHKDKDISHPSPIQPQPQEGAGSTQSIPELPSLDNISSGFWDDIFKSL</sequence>
<dbReference type="Pfam" id="PF01440">
    <property type="entry name" value="Gemini_AL2"/>
    <property type="match status" value="1"/>
</dbReference>
<dbReference type="Proteomes" id="UP000297130">
    <property type="component" value="Genome"/>
</dbReference>
<keyword evidence="8 17" id="KW-0945">Host-virus interaction</keyword>
<comment type="function">
    <text evidence="17">Strong activator of the late viral genes promoters. Acts as a suppressor of RNA-mediated gene silencing, also known as post-transcriptional gene silencing (PTGS), a mechanism of plant viral defense that limits the accumulation of viral RNAs. Also suppresses the host basal defense by interacting with and inhibiting SNF1 kinase, a key regulator of cell metabolism implicated in innate antiviral defense. Determines pathogenicity.</text>
</comment>
<evidence type="ECO:0000256" key="14">
    <source>
        <dbReference type="ARBA" id="ARBA00023159"/>
    </source>
</evidence>
<accession>A0A1Y0B6D0</accession>
<keyword evidence="9" id="KW-1090">Inhibition of host innate immune response by virus</keyword>
<dbReference type="GeneID" id="40526782"/>
<keyword evidence="12 17" id="KW-0862">Zinc</keyword>
<dbReference type="GO" id="GO:0052170">
    <property type="term" value="P:symbiont-mediated suppression of host innate immune response"/>
    <property type="evidence" value="ECO:0007669"/>
    <property type="project" value="UniProtKB-KW"/>
</dbReference>
<keyword evidence="11 17" id="KW-0863">Zinc-finger</keyword>
<evidence type="ECO:0000256" key="18">
    <source>
        <dbReference type="SAM" id="MobiDB-lite"/>
    </source>
</evidence>
<reference evidence="19 20" key="1">
    <citation type="journal article" date="2017" name="Arch. Virol.">
        <title>Complete genome sequence of bean leaf crumple virus, a novel begomovirus infecting common bean in Colombia.</title>
        <authorList>
            <person name="Carvajal-Yepes M."/>
            <person name="Zambrano L."/>
            <person name="Bueno J.M."/>
            <person name="Raatz B."/>
            <person name="Cuellar W.J."/>
        </authorList>
    </citation>
    <scope>NUCLEOTIDE SEQUENCE [LARGE SCALE GENOMIC DNA]</scope>
    <source>
        <strain evidence="19">HA</strain>
    </source>
</reference>
<keyword evidence="13 17" id="KW-0238">DNA-binding</keyword>
<evidence type="ECO:0000256" key="6">
    <source>
        <dbReference type="ARBA" id="ARBA00022553"/>
    </source>
</evidence>
<evidence type="ECO:0000256" key="7">
    <source>
        <dbReference type="ARBA" id="ARBA00022562"/>
    </source>
</evidence>
<proteinExistence type="inferred from homology"/>
<keyword evidence="14 17" id="KW-0010">Activator</keyword>
<comment type="domain">
    <text evidence="17">The zinc finger and the transactivation region are involved in PTGS suppression.</text>
</comment>
<dbReference type="GO" id="GO:0005198">
    <property type="term" value="F:structural molecule activity"/>
    <property type="evidence" value="ECO:0007669"/>
    <property type="project" value="InterPro"/>
</dbReference>
<evidence type="ECO:0000313" key="20">
    <source>
        <dbReference type="Proteomes" id="UP000297130"/>
    </source>
</evidence>
<evidence type="ECO:0000256" key="4">
    <source>
        <dbReference type="ARBA" id="ARBA00014388"/>
    </source>
</evidence>
<protein>
    <recommendedName>
        <fullName evidence="4 17">Transcriptional activator protein</fullName>
        <shortName evidence="17">TrAP</shortName>
    </recommendedName>
</protein>
<dbReference type="GO" id="GO:0019028">
    <property type="term" value="C:viral capsid"/>
    <property type="evidence" value="ECO:0007669"/>
    <property type="project" value="InterPro"/>
</dbReference>
<keyword evidence="20" id="KW-1185">Reference proteome</keyword>
<evidence type="ECO:0000256" key="9">
    <source>
        <dbReference type="ARBA" id="ARBA00022632"/>
    </source>
</evidence>
<evidence type="ECO:0000256" key="15">
    <source>
        <dbReference type="ARBA" id="ARBA00023200"/>
    </source>
</evidence>
<dbReference type="KEGG" id="vg:40526782"/>
<keyword evidence="15 17" id="KW-1035">Host cytoplasm</keyword>
<evidence type="ECO:0000256" key="16">
    <source>
        <dbReference type="ARBA" id="ARBA00023280"/>
    </source>
</evidence>
<comment type="subcellular location">
    <subcellularLocation>
        <location evidence="2 17">Host cytoplasm</location>
    </subcellularLocation>
    <subcellularLocation>
        <location evidence="1 17">Host nucleus</location>
    </subcellularLocation>
</comment>
<dbReference type="GO" id="GO:0008270">
    <property type="term" value="F:zinc ion binding"/>
    <property type="evidence" value="ECO:0007669"/>
    <property type="project" value="UniProtKB-KW"/>
</dbReference>
<evidence type="ECO:0000256" key="1">
    <source>
        <dbReference type="ARBA" id="ARBA00004147"/>
    </source>
</evidence>
<evidence type="ECO:0000256" key="17">
    <source>
        <dbReference type="RuleBase" id="RU363028"/>
    </source>
</evidence>
<dbReference type="PRINTS" id="PR00230">
    <property type="entry name" value="GEMCOATAL2"/>
</dbReference>
<keyword evidence="7 17" id="KW-1048">Host nucleus</keyword>
<evidence type="ECO:0000256" key="13">
    <source>
        <dbReference type="ARBA" id="ARBA00023125"/>
    </source>
</evidence>
<dbReference type="GO" id="GO:0042025">
    <property type="term" value="C:host cell nucleus"/>
    <property type="evidence" value="ECO:0007669"/>
    <property type="project" value="UniProtKB-SubCell"/>
</dbReference>
<dbReference type="InterPro" id="IPR000942">
    <property type="entry name" value="Gemini_AL2"/>
</dbReference>
<keyword evidence="16" id="KW-0899">Viral immunoevasion</keyword>
<feature type="compositionally biased region" description="Basic and acidic residues" evidence="18">
    <location>
        <begin position="119"/>
        <end position="134"/>
    </location>
</feature>
<dbReference type="RefSeq" id="YP_009666508.1">
    <property type="nucleotide sequence ID" value="NC_043524.1"/>
</dbReference>
<evidence type="ECO:0000256" key="5">
    <source>
        <dbReference type="ARBA" id="ARBA00022463"/>
    </source>
</evidence>
<keyword evidence="5 17" id="KW-0941">Suppressor of RNA silencing</keyword>
<evidence type="ECO:0000313" key="19">
    <source>
        <dbReference type="EMBL" id="ART33327.1"/>
    </source>
</evidence>